<reference evidence="1" key="2">
    <citation type="submission" date="2023-06" db="EMBL/GenBank/DDBJ databases">
        <authorList>
            <consortium name="Lawrence Berkeley National Laboratory"/>
            <person name="Mondo S.J."/>
            <person name="Hensen N."/>
            <person name="Bonometti L."/>
            <person name="Westerberg I."/>
            <person name="Brannstrom I.O."/>
            <person name="Guillou S."/>
            <person name="Cros-Aarteil S."/>
            <person name="Calhoun S."/>
            <person name="Haridas S."/>
            <person name="Kuo A."/>
            <person name="Pangilinan J."/>
            <person name="Riley R."/>
            <person name="Labutti K."/>
            <person name="Andreopoulos B."/>
            <person name="Lipzen A."/>
            <person name="Chen C."/>
            <person name="Yanf M."/>
            <person name="Daum C."/>
            <person name="Ng V."/>
            <person name="Clum A."/>
            <person name="Steindorff A."/>
            <person name="Ohm R."/>
            <person name="Martin F."/>
            <person name="Silar P."/>
            <person name="Natvig D."/>
            <person name="Lalanne C."/>
            <person name="Gautier V."/>
            <person name="Ament-Velasquez S.L."/>
            <person name="Kruys A."/>
            <person name="Hutchinson M.I."/>
            <person name="Powell A.J."/>
            <person name="Barry K."/>
            <person name="Miller A.N."/>
            <person name="Grigoriev I.V."/>
            <person name="Debuchy R."/>
            <person name="Gladieux P."/>
            <person name="Thoren M.H."/>
            <person name="Johannesson H."/>
        </authorList>
    </citation>
    <scope>NUCLEOTIDE SEQUENCE</scope>
    <source>
        <strain evidence="1">CBS 626.80</strain>
    </source>
</reference>
<dbReference type="EMBL" id="MU859118">
    <property type="protein sequence ID" value="KAK3952721.1"/>
    <property type="molecule type" value="Genomic_DNA"/>
</dbReference>
<dbReference type="Proteomes" id="UP001303222">
    <property type="component" value="Unassembled WGS sequence"/>
</dbReference>
<keyword evidence="2" id="KW-1185">Reference proteome</keyword>
<protein>
    <submittedName>
        <fullName evidence="1">Uncharacterized protein</fullName>
    </submittedName>
</protein>
<sequence>FLAKFERLLYKAKVNSWSKSAKISLLRCGLNDSTRKRARLIQPISKTYNEYLRKLKEVTGFLKKDRHRFSSFKGKDKDEMDVNAIKA</sequence>
<accession>A0AAN6NXD1</accession>
<dbReference type="AlphaFoldDB" id="A0AAN6NXD1"/>
<evidence type="ECO:0000313" key="2">
    <source>
        <dbReference type="Proteomes" id="UP001303222"/>
    </source>
</evidence>
<gene>
    <name evidence="1" type="ORF">QBC32DRAFT_211835</name>
</gene>
<evidence type="ECO:0000313" key="1">
    <source>
        <dbReference type="EMBL" id="KAK3952721.1"/>
    </source>
</evidence>
<organism evidence="1 2">
    <name type="scientific">Pseudoneurospora amorphoporcata</name>
    <dbReference type="NCBI Taxonomy" id="241081"/>
    <lineage>
        <taxon>Eukaryota</taxon>
        <taxon>Fungi</taxon>
        <taxon>Dikarya</taxon>
        <taxon>Ascomycota</taxon>
        <taxon>Pezizomycotina</taxon>
        <taxon>Sordariomycetes</taxon>
        <taxon>Sordariomycetidae</taxon>
        <taxon>Sordariales</taxon>
        <taxon>Sordariaceae</taxon>
        <taxon>Pseudoneurospora</taxon>
    </lineage>
</organism>
<proteinExistence type="predicted"/>
<feature type="non-terminal residue" evidence="1">
    <location>
        <position position="1"/>
    </location>
</feature>
<name>A0AAN6NXD1_9PEZI</name>
<reference evidence="1" key="1">
    <citation type="journal article" date="2023" name="Mol. Phylogenet. Evol.">
        <title>Genome-scale phylogeny and comparative genomics of the fungal order Sordariales.</title>
        <authorList>
            <person name="Hensen N."/>
            <person name="Bonometti L."/>
            <person name="Westerberg I."/>
            <person name="Brannstrom I.O."/>
            <person name="Guillou S."/>
            <person name="Cros-Aarteil S."/>
            <person name="Calhoun S."/>
            <person name="Haridas S."/>
            <person name="Kuo A."/>
            <person name="Mondo S."/>
            <person name="Pangilinan J."/>
            <person name="Riley R."/>
            <person name="LaButti K."/>
            <person name="Andreopoulos B."/>
            <person name="Lipzen A."/>
            <person name="Chen C."/>
            <person name="Yan M."/>
            <person name="Daum C."/>
            <person name="Ng V."/>
            <person name="Clum A."/>
            <person name="Steindorff A."/>
            <person name="Ohm R.A."/>
            <person name="Martin F."/>
            <person name="Silar P."/>
            <person name="Natvig D.O."/>
            <person name="Lalanne C."/>
            <person name="Gautier V."/>
            <person name="Ament-Velasquez S.L."/>
            <person name="Kruys A."/>
            <person name="Hutchinson M.I."/>
            <person name="Powell A.J."/>
            <person name="Barry K."/>
            <person name="Miller A.N."/>
            <person name="Grigoriev I.V."/>
            <person name="Debuchy R."/>
            <person name="Gladieux P."/>
            <person name="Hiltunen Thoren M."/>
            <person name="Johannesson H."/>
        </authorList>
    </citation>
    <scope>NUCLEOTIDE SEQUENCE</scope>
    <source>
        <strain evidence="1">CBS 626.80</strain>
    </source>
</reference>
<comment type="caution">
    <text evidence="1">The sequence shown here is derived from an EMBL/GenBank/DDBJ whole genome shotgun (WGS) entry which is preliminary data.</text>
</comment>